<protein>
    <submittedName>
        <fullName evidence="4">1-acyl-sn-glycerol-3-phosphate acyltransferase</fullName>
    </submittedName>
</protein>
<dbReference type="SUPFAM" id="SSF69593">
    <property type="entry name" value="Glycerol-3-phosphate (1)-acyltransferase"/>
    <property type="match status" value="1"/>
</dbReference>
<name>A0A411YHC0_9ACTN</name>
<keyword evidence="5" id="KW-1185">Reference proteome</keyword>
<dbReference type="OrthoDB" id="9808424at2"/>
<dbReference type="PANTHER" id="PTHR10434:SF11">
    <property type="entry name" value="1-ACYL-SN-GLYCEROL-3-PHOSPHATE ACYLTRANSFERASE"/>
    <property type="match status" value="1"/>
</dbReference>
<dbReference type="PANTHER" id="PTHR10434">
    <property type="entry name" value="1-ACYL-SN-GLYCEROL-3-PHOSPHATE ACYLTRANSFERASE"/>
    <property type="match status" value="1"/>
</dbReference>
<accession>A0A411YHC0</accession>
<evidence type="ECO:0000256" key="1">
    <source>
        <dbReference type="ARBA" id="ARBA00022679"/>
    </source>
</evidence>
<dbReference type="AlphaFoldDB" id="A0A411YHC0"/>
<organism evidence="4 5">
    <name type="scientific">Egibacter rhizosphaerae</name>
    <dbReference type="NCBI Taxonomy" id="1670831"/>
    <lineage>
        <taxon>Bacteria</taxon>
        <taxon>Bacillati</taxon>
        <taxon>Actinomycetota</taxon>
        <taxon>Nitriliruptoria</taxon>
        <taxon>Egibacterales</taxon>
        <taxon>Egibacteraceae</taxon>
        <taxon>Egibacter</taxon>
    </lineage>
</organism>
<dbReference type="GO" id="GO:0006654">
    <property type="term" value="P:phosphatidic acid biosynthetic process"/>
    <property type="evidence" value="ECO:0007669"/>
    <property type="project" value="TreeGrafter"/>
</dbReference>
<evidence type="ECO:0000256" key="2">
    <source>
        <dbReference type="ARBA" id="ARBA00023315"/>
    </source>
</evidence>
<dbReference type="InterPro" id="IPR002123">
    <property type="entry name" value="Plipid/glycerol_acylTrfase"/>
</dbReference>
<dbReference type="Proteomes" id="UP000291469">
    <property type="component" value="Chromosome"/>
</dbReference>
<dbReference type="RefSeq" id="WP_131155659.1">
    <property type="nucleotide sequence ID" value="NZ_CP036402.1"/>
</dbReference>
<dbReference type="CDD" id="cd07989">
    <property type="entry name" value="LPLAT_AGPAT-like"/>
    <property type="match status" value="1"/>
</dbReference>
<dbReference type="SMART" id="SM00563">
    <property type="entry name" value="PlsC"/>
    <property type="match status" value="1"/>
</dbReference>
<feature type="domain" description="Phospholipid/glycerol acyltransferase" evidence="3">
    <location>
        <begin position="57"/>
        <end position="175"/>
    </location>
</feature>
<keyword evidence="1 4" id="KW-0808">Transferase</keyword>
<evidence type="ECO:0000313" key="4">
    <source>
        <dbReference type="EMBL" id="QBI20664.1"/>
    </source>
</evidence>
<reference evidence="4 5" key="1">
    <citation type="submission" date="2019-01" db="EMBL/GenBank/DDBJ databases">
        <title>Egibacter rhizosphaerae EGI 80759T.</title>
        <authorList>
            <person name="Chen D.-D."/>
            <person name="Tian Y."/>
            <person name="Jiao J.-Y."/>
            <person name="Zhang X.-T."/>
            <person name="Zhang Y.-G."/>
            <person name="Zhang Y."/>
            <person name="Xiao M."/>
            <person name="Shu W.-S."/>
            <person name="Li W.-J."/>
        </authorList>
    </citation>
    <scope>NUCLEOTIDE SEQUENCE [LARGE SCALE GENOMIC DNA]</scope>
    <source>
        <strain evidence="4 5">EGI 80759</strain>
    </source>
</reference>
<evidence type="ECO:0000259" key="3">
    <source>
        <dbReference type="SMART" id="SM00563"/>
    </source>
</evidence>
<dbReference type="EMBL" id="CP036402">
    <property type="protein sequence ID" value="QBI20664.1"/>
    <property type="molecule type" value="Genomic_DNA"/>
</dbReference>
<dbReference type="Pfam" id="PF01553">
    <property type="entry name" value="Acyltransferase"/>
    <property type="match status" value="1"/>
</dbReference>
<gene>
    <name evidence="4" type="ORF">ER308_14585</name>
</gene>
<dbReference type="GO" id="GO:0003841">
    <property type="term" value="F:1-acylglycerol-3-phosphate O-acyltransferase activity"/>
    <property type="evidence" value="ECO:0007669"/>
    <property type="project" value="TreeGrafter"/>
</dbReference>
<keyword evidence="2 4" id="KW-0012">Acyltransferase</keyword>
<proteinExistence type="predicted"/>
<evidence type="ECO:0000313" key="5">
    <source>
        <dbReference type="Proteomes" id="UP000291469"/>
    </source>
</evidence>
<dbReference type="KEGG" id="erz:ER308_14585"/>
<sequence>MASTDEELQYDSSWARRPLARVGRMIVALGLMRFLIFLHNAPRAHGRDRLKGLQGPVLVASNHASHLDTPIILQSLPRPLRGRTGVVAAADYFFKNRFTGWFVCLCFATIPIERSGISEHTREQINGMVADGWSILLFPEGTRTRDGRMGRLKHGTAAMSIQYGLPIVPVYLTGTHESHGKGSKWPTPHRVHVYFGEPIPPRTDDDYRALTTELRERLELLAAEAGRAEP</sequence>